<reference evidence="1 2" key="1">
    <citation type="submission" date="2023-07" db="EMBL/GenBank/DDBJ databases">
        <title>Sorghum-associated microbial communities from plants grown in Nebraska, USA.</title>
        <authorList>
            <person name="Schachtman D."/>
        </authorList>
    </citation>
    <scope>NUCLEOTIDE SEQUENCE [LARGE SCALE GENOMIC DNA]</scope>
    <source>
        <strain evidence="1 2">CC60</strain>
    </source>
</reference>
<dbReference type="RefSeq" id="WP_306851116.1">
    <property type="nucleotide sequence ID" value="NZ_JAUSSK010000004.1"/>
</dbReference>
<dbReference type="EMBL" id="JAUSSK010000004">
    <property type="protein sequence ID" value="MDQ0010991.1"/>
    <property type="molecule type" value="Genomic_DNA"/>
</dbReference>
<name>A0ABT9T141_9GAMM</name>
<sequence length="149" mass="16788">MASCGFDTLLYGLREAVCAADESLGARRQALRRDDEKHALHAWVPVSPAADAELEPVVIPLRMFRDNRRPHISVMSIEFEGRFLLRRERGVSKPRLVIEIGKPRFRWFSRGGMHHVRISYRSADAWQPCVEVDGKVVDLPPPAMAGNGS</sequence>
<evidence type="ECO:0000313" key="2">
    <source>
        <dbReference type="Proteomes" id="UP001237737"/>
    </source>
</evidence>
<accession>A0ABT9T141</accession>
<dbReference type="Proteomes" id="UP001237737">
    <property type="component" value="Unassembled WGS sequence"/>
</dbReference>
<proteinExistence type="predicted"/>
<evidence type="ECO:0000313" key="1">
    <source>
        <dbReference type="EMBL" id="MDQ0010991.1"/>
    </source>
</evidence>
<comment type="caution">
    <text evidence="1">The sequence shown here is derived from an EMBL/GenBank/DDBJ whole genome shotgun (WGS) entry which is preliminary data.</text>
</comment>
<organism evidence="1 2">
    <name type="scientific">Luteibacter jiangsuensis</name>
    <dbReference type="NCBI Taxonomy" id="637577"/>
    <lineage>
        <taxon>Bacteria</taxon>
        <taxon>Pseudomonadati</taxon>
        <taxon>Pseudomonadota</taxon>
        <taxon>Gammaproteobacteria</taxon>
        <taxon>Lysobacterales</taxon>
        <taxon>Rhodanobacteraceae</taxon>
        <taxon>Luteibacter</taxon>
    </lineage>
</organism>
<protein>
    <submittedName>
        <fullName evidence="1">Uncharacterized protein</fullName>
    </submittedName>
</protein>
<keyword evidence="2" id="KW-1185">Reference proteome</keyword>
<gene>
    <name evidence="1" type="ORF">J2T07_003197</name>
</gene>